<organism evidence="1 2">
    <name type="scientific">Nonomuraea maheshkhaliensis</name>
    <dbReference type="NCBI Taxonomy" id="419590"/>
    <lineage>
        <taxon>Bacteria</taxon>
        <taxon>Bacillati</taxon>
        <taxon>Actinomycetota</taxon>
        <taxon>Actinomycetes</taxon>
        <taxon>Streptosporangiales</taxon>
        <taxon>Streptosporangiaceae</taxon>
        <taxon>Nonomuraea</taxon>
    </lineage>
</organism>
<sequence>MKSDTFTASSAPLQLAAGESSEFLDIETSNAGQTALIRVTTFPADGRQNGGRPPLIRLKADAGPTVEVKEFPEEQEVIGAENRTAGSATWMRKNTDVYLVRVTLDRPESSWRVQIVNDGPDDRMFHFMSFGDARIRGEGDWPDFDFRYCGSFPCACTVHDGNRTTACTSCGHSSEVA</sequence>
<evidence type="ECO:0008006" key="3">
    <source>
        <dbReference type="Google" id="ProtNLM"/>
    </source>
</evidence>
<evidence type="ECO:0000313" key="1">
    <source>
        <dbReference type="EMBL" id="GAA1666961.1"/>
    </source>
</evidence>
<proteinExistence type="predicted"/>
<keyword evidence="2" id="KW-1185">Reference proteome</keyword>
<name>A0ABP4S707_9ACTN</name>
<comment type="caution">
    <text evidence="1">The sequence shown here is derived from an EMBL/GenBank/DDBJ whole genome shotgun (WGS) entry which is preliminary data.</text>
</comment>
<gene>
    <name evidence="1" type="ORF">GCM10009733_075640</name>
</gene>
<evidence type="ECO:0000313" key="2">
    <source>
        <dbReference type="Proteomes" id="UP001500064"/>
    </source>
</evidence>
<reference evidence="2" key="1">
    <citation type="journal article" date="2019" name="Int. J. Syst. Evol. Microbiol.">
        <title>The Global Catalogue of Microorganisms (GCM) 10K type strain sequencing project: providing services to taxonomists for standard genome sequencing and annotation.</title>
        <authorList>
            <consortium name="The Broad Institute Genomics Platform"/>
            <consortium name="The Broad Institute Genome Sequencing Center for Infectious Disease"/>
            <person name="Wu L."/>
            <person name="Ma J."/>
        </authorList>
    </citation>
    <scope>NUCLEOTIDE SEQUENCE [LARGE SCALE GENOMIC DNA]</scope>
    <source>
        <strain evidence="2">JCM 13929</strain>
    </source>
</reference>
<dbReference type="EMBL" id="BAAAMU010000077">
    <property type="protein sequence ID" value="GAA1666961.1"/>
    <property type="molecule type" value="Genomic_DNA"/>
</dbReference>
<accession>A0ABP4S707</accession>
<dbReference type="Proteomes" id="UP001500064">
    <property type="component" value="Unassembled WGS sequence"/>
</dbReference>
<dbReference type="RefSeq" id="WP_346111507.1">
    <property type="nucleotide sequence ID" value="NZ_BAAAMU010000077.1"/>
</dbReference>
<protein>
    <recommendedName>
        <fullName evidence="3">PLAT domain-containing protein</fullName>
    </recommendedName>
</protein>